<name>A0ABD0BDW5_CORUL</name>
<feature type="transmembrane region" description="Helical" evidence="9">
    <location>
        <begin position="327"/>
        <end position="345"/>
    </location>
</feature>
<evidence type="ECO:0000256" key="7">
    <source>
        <dbReference type="ARBA" id="ARBA00023136"/>
    </source>
</evidence>
<feature type="transmembrane region" description="Helical" evidence="9">
    <location>
        <begin position="143"/>
        <end position="164"/>
    </location>
</feature>
<proteinExistence type="predicted"/>
<evidence type="ECO:0000256" key="6">
    <source>
        <dbReference type="ARBA" id="ARBA00022989"/>
    </source>
</evidence>
<comment type="caution">
    <text evidence="10">The sequence shown here is derived from an EMBL/GenBank/DDBJ whole genome shotgun (WGS) entry which is preliminary data.</text>
</comment>
<feature type="transmembrane region" description="Helical" evidence="9">
    <location>
        <begin position="351"/>
        <end position="371"/>
    </location>
</feature>
<accession>A0ABD0BDW5</accession>
<feature type="compositionally biased region" description="Basic residues" evidence="8">
    <location>
        <begin position="19"/>
        <end position="30"/>
    </location>
</feature>
<dbReference type="Proteomes" id="UP001205910">
    <property type="component" value="Unassembled WGS sequence"/>
</dbReference>
<keyword evidence="2" id="KW-0813">Transport</keyword>
<feature type="transmembrane region" description="Helical" evidence="9">
    <location>
        <begin position="176"/>
        <end position="201"/>
    </location>
</feature>
<keyword evidence="6 9" id="KW-1133">Transmembrane helix</keyword>
<keyword evidence="4" id="KW-0997">Cell inner membrane</keyword>
<dbReference type="Gene3D" id="1.20.1740.10">
    <property type="entry name" value="Amino acid/polyamine transporter I"/>
    <property type="match status" value="1"/>
</dbReference>
<evidence type="ECO:0000313" key="11">
    <source>
        <dbReference type="Proteomes" id="UP001205910"/>
    </source>
</evidence>
<keyword evidence="3" id="KW-1003">Cell membrane</keyword>
<dbReference type="GO" id="GO:0005886">
    <property type="term" value="C:plasma membrane"/>
    <property type="evidence" value="ECO:0007669"/>
    <property type="project" value="UniProtKB-SubCell"/>
</dbReference>
<dbReference type="PANTHER" id="PTHR32195:SF26">
    <property type="entry name" value="TRYPTOPHAN OR TYROSINE TRANSPORTER PROTEIN"/>
    <property type="match status" value="1"/>
</dbReference>
<evidence type="ECO:0000256" key="5">
    <source>
        <dbReference type="ARBA" id="ARBA00022692"/>
    </source>
</evidence>
<protein>
    <submittedName>
        <fullName evidence="10">Amino acid permease</fullName>
    </submittedName>
</protein>
<feature type="transmembrane region" description="Helical" evidence="9">
    <location>
        <begin position="64"/>
        <end position="90"/>
    </location>
</feature>
<sequence length="416" mass="44137">MPLNKQGLTLSAPSTGKARTNHGGHHPEHHNHRITLAQGIALIFGTNIGAGILSIPYASRDGGFLSLVIALIIAGTLTTFSMLYVAEVALRTQEDFQLSGLAEKYLGQAGRWLVFVAIMVNGIGALIAYASGSGSLLHNLLGVSPTLGTIIFFIVGAAVMWIGLHATGIAEGAITTAMALIIIVLCGWTFIGPGITIANVVVLNPAFIIPIMNLAVFTFLAQYVVPELARGLRDHNPNAIPHAVVAGMGITGFTLALVPFAALGLLGTDVTEVITIAWGDSLGTVAFYLANIFALCAMLTSFLAIGFTTMRNVLNIFHWRETGWQRIAALLLTVIPPLVIFFAGFTGFVVALTYAGGFAGAIMSIIPVLLLRAARKNGNRNPEWQVTWQAYPLIQLAIVVVYCAAFGYSLWSLVGI</sequence>
<feature type="compositionally biased region" description="Polar residues" evidence="8">
    <location>
        <begin position="1"/>
        <end position="18"/>
    </location>
</feature>
<dbReference type="Pfam" id="PF03222">
    <property type="entry name" value="Trp_Tyr_perm"/>
    <property type="match status" value="1"/>
</dbReference>
<evidence type="ECO:0000256" key="2">
    <source>
        <dbReference type="ARBA" id="ARBA00022448"/>
    </source>
</evidence>
<dbReference type="RefSeq" id="WP_014836976.1">
    <property type="nucleotide sequence ID" value="NZ_AP019662.1"/>
</dbReference>
<keyword evidence="7 9" id="KW-0472">Membrane</keyword>
<evidence type="ECO:0000256" key="9">
    <source>
        <dbReference type="SAM" id="Phobius"/>
    </source>
</evidence>
<feature type="transmembrane region" description="Helical" evidence="9">
    <location>
        <begin position="207"/>
        <end position="225"/>
    </location>
</feature>
<feature type="transmembrane region" description="Helical" evidence="9">
    <location>
        <begin position="245"/>
        <end position="266"/>
    </location>
</feature>
<evidence type="ECO:0000256" key="8">
    <source>
        <dbReference type="SAM" id="MobiDB-lite"/>
    </source>
</evidence>
<keyword evidence="5 9" id="KW-0812">Transmembrane</keyword>
<organism evidence="10 11">
    <name type="scientific">Corynebacterium ulcerans</name>
    <dbReference type="NCBI Taxonomy" id="65058"/>
    <lineage>
        <taxon>Bacteria</taxon>
        <taxon>Bacillati</taxon>
        <taxon>Actinomycetota</taxon>
        <taxon>Actinomycetes</taxon>
        <taxon>Mycobacteriales</taxon>
        <taxon>Corynebacteriaceae</taxon>
        <taxon>Corynebacterium</taxon>
    </lineage>
</organism>
<evidence type="ECO:0000256" key="4">
    <source>
        <dbReference type="ARBA" id="ARBA00022519"/>
    </source>
</evidence>
<feature type="transmembrane region" description="Helical" evidence="9">
    <location>
        <begin position="391"/>
        <end position="411"/>
    </location>
</feature>
<feature type="transmembrane region" description="Helical" evidence="9">
    <location>
        <begin position="286"/>
        <end position="307"/>
    </location>
</feature>
<gene>
    <name evidence="10" type="ORF">CULCOIPH005_00610</name>
</gene>
<feature type="transmembrane region" description="Helical" evidence="9">
    <location>
        <begin position="111"/>
        <end position="131"/>
    </location>
</feature>
<comment type="subcellular location">
    <subcellularLocation>
        <location evidence="1">Cell inner membrane</location>
        <topology evidence="1">Multi-pass membrane protein</topology>
    </subcellularLocation>
</comment>
<evidence type="ECO:0000256" key="1">
    <source>
        <dbReference type="ARBA" id="ARBA00004429"/>
    </source>
</evidence>
<dbReference type="EMBL" id="BQFK01000001">
    <property type="protein sequence ID" value="GJJ41872.1"/>
    <property type="molecule type" value="Genomic_DNA"/>
</dbReference>
<reference evidence="10 11" key="1">
    <citation type="submission" date="2021-11" db="EMBL/GenBank/DDBJ databases">
        <title>Whole genome sequences of diphtheriae toxin producing Corynebacterium ulcerans isolates from cats in Osaka, Japan.</title>
        <authorList>
            <person name="Umeda K."/>
            <person name="Hirai Y."/>
        </authorList>
    </citation>
    <scope>NUCLEOTIDE SEQUENCE [LARGE SCALE GENOMIC DNA]</scope>
    <source>
        <strain evidence="10 11">12109B-1</strain>
    </source>
</reference>
<feature type="region of interest" description="Disordered" evidence="8">
    <location>
        <begin position="1"/>
        <end position="30"/>
    </location>
</feature>
<dbReference type="AlphaFoldDB" id="A0ABD0BDW5"/>
<evidence type="ECO:0000256" key="3">
    <source>
        <dbReference type="ARBA" id="ARBA00022475"/>
    </source>
</evidence>
<evidence type="ECO:0000313" key="10">
    <source>
        <dbReference type="EMBL" id="GJJ41872.1"/>
    </source>
</evidence>
<feature type="transmembrane region" description="Helical" evidence="9">
    <location>
        <begin position="39"/>
        <end position="58"/>
    </location>
</feature>
<dbReference type="InterPro" id="IPR018227">
    <property type="entry name" value="Amino_acid_transport_2"/>
</dbReference>
<dbReference type="PANTHER" id="PTHR32195">
    <property type="entry name" value="OS07G0662800 PROTEIN"/>
    <property type="match status" value="1"/>
</dbReference>